<name>A0A1M5MSK8_9GAMM</name>
<evidence type="ECO:0000313" key="6">
    <source>
        <dbReference type="EMBL" id="SHG80278.1"/>
    </source>
</evidence>
<keyword evidence="3 6" id="KW-0238">DNA-binding</keyword>
<proteinExistence type="inferred from homology"/>
<gene>
    <name evidence="6" type="ORF">SAMN02745129_0762</name>
</gene>
<dbReference type="Gene3D" id="1.10.10.10">
    <property type="entry name" value="Winged helix-like DNA-binding domain superfamily/Winged helix DNA-binding domain"/>
    <property type="match status" value="1"/>
</dbReference>
<dbReference type="InterPro" id="IPR036388">
    <property type="entry name" value="WH-like_DNA-bd_sf"/>
</dbReference>
<reference evidence="6 7" key="1">
    <citation type="submission" date="2016-11" db="EMBL/GenBank/DDBJ databases">
        <authorList>
            <person name="Jaros S."/>
            <person name="Januszkiewicz K."/>
            <person name="Wedrychowicz H."/>
        </authorList>
    </citation>
    <scope>NUCLEOTIDE SEQUENCE [LARGE SCALE GENOMIC DNA]</scope>
    <source>
        <strain evidence="6 7">DSM 16917</strain>
    </source>
</reference>
<evidence type="ECO:0000313" key="7">
    <source>
        <dbReference type="Proteomes" id="UP000184268"/>
    </source>
</evidence>
<dbReference type="EMBL" id="FQXG01000001">
    <property type="protein sequence ID" value="SHG80278.1"/>
    <property type="molecule type" value="Genomic_DNA"/>
</dbReference>
<dbReference type="Pfam" id="PF00126">
    <property type="entry name" value="HTH_1"/>
    <property type="match status" value="1"/>
</dbReference>
<dbReference type="RefSeq" id="WP_067654162.1">
    <property type="nucleotide sequence ID" value="NZ_FQXG01000001.1"/>
</dbReference>
<keyword evidence="4" id="KW-0804">Transcription</keyword>
<organism evidence="6 7">
    <name type="scientific">Ferrimonas marina</name>
    <dbReference type="NCBI Taxonomy" id="299255"/>
    <lineage>
        <taxon>Bacteria</taxon>
        <taxon>Pseudomonadati</taxon>
        <taxon>Pseudomonadota</taxon>
        <taxon>Gammaproteobacteria</taxon>
        <taxon>Alteromonadales</taxon>
        <taxon>Ferrimonadaceae</taxon>
        <taxon>Ferrimonas</taxon>
    </lineage>
</organism>
<evidence type="ECO:0000259" key="5">
    <source>
        <dbReference type="PROSITE" id="PS50931"/>
    </source>
</evidence>
<dbReference type="SUPFAM" id="SSF46785">
    <property type="entry name" value="Winged helix' DNA-binding domain"/>
    <property type="match status" value="1"/>
</dbReference>
<dbReference type="Proteomes" id="UP000184268">
    <property type="component" value="Unassembled WGS sequence"/>
</dbReference>
<dbReference type="SUPFAM" id="SSF53850">
    <property type="entry name" value="Periplasmic binding protein-like II"/>
    <property type="match status" value="1"/>
</dbReference>
<keyword evidence="2" id="KW-0805">Transcription regulation</keyword>
<dbReference type="STRING" id="299255.SAMN02745129_0762"/>
<dbReference type="FunFam" id="1.10.10.10:FF:000001">
    <property type="entry name" value="LysR family transcriptional regulator"/>
    <property type="match status" value="1"/>
</dbReference>
<dbReference type="InterPro" id="IPR000847">
    <property type="entry name" value="LysR_HTH_N"/>
</dbReference>
<dbReference type="InterPro" id="IPR005119">
    <property type="entry name" value="LysR_subst-bd"/>
</dbReference>
<evidence type="ECO:0000256" key="4">
    <source>
        <dbReference type="ARBA" id="ARBA00023163"/>
    </source>
</evidence>
<dbReference type="AlphaFoldDB" id="A0A1M5MSK8"/>
<evidence type="ECO:0000256" key="1">
    <source>
        <dbReference type="ARBA" id="ARBA00009437"/>
    </source>
</evidence>
<dbReference type="GO" id="GO:0003700">
    <property type="term" value="F:DNA-binding transcription factor activity"/>
    <property type="evidence" value="ECO:0007669"/>
    <property type="project" value="InterPro"/>
</dbReference>
<dbReference type="InterPro" id="IPR036390">
    <property type="entry name" value="WH_DNA-bd_sf"/>
</dbReference>
<feature type="domain" description="HTH lysR-type" evidence="5">
    <location>
        <begin position="4"/>
        <end position="61"/>
    </location>
</feature>
<evidence type="ECO:0000256" key="2">
    <source>
        <dbReference type="ARBA" id="ARBA00023015"/>
    </source>
</evidence>
<sequence length="300" mass="33143">MNRIPFGQLEIFLSIARHGSIRGAARALAISAPSVSQGLKLLESHLGLPLFIRTTRQIELTEAGRLLLEQAGPAHAALTEALVEAGAQGQAPSGKVRLTLPRFVYRLYFHAHYAEFCRRFPQIELEVSVDDRAVDLIEQGYDLGIRLGDRVAQGMVAKRISPPMAEALFASPDYLAAHGTPDSIEALRQHRLIQYRFIASNQVAPLMLQTDGEPVRIELPNAMVVNDTDLMVDAALQGLGIGRIVTPAVKSHFNQGTLVPVLPHHWHQYPGLHLYFPQGAQKAQRVRALIDFLSERPLQL</sequence>
<dbReference type="Gene3D" id="3.40.190.290">
    <property type="match status" value="1"/>
</dbReference>
<evidence type="ECO:0000256" key="3">
    <source>
        <dbReference type="ARBA" id="ARBA00023125"/>
    </source>
</evidence>
<dbReference type="InterPro" id="IPR058163">
    <property type="entry name" value="LysR-type_TF_proteobact-type"/>
</dbReference>
<dbReference type="OrthoDB" id="464481at2"/>
<dbReference type="Pfam" id="PF03466">
    <property type="entry name" value="LysR_substrate"/>
    <property type="match status" value="1"/>
</dbReference>
<accession>A0A1M5MSK8</accession>
<dbReference type="PANTHER" id="PTHR30537">
    <property type="entry name" value="HTH-TYPE TRANSCRIPTIONAL REGULATOR"/>
    <property type="match status" value="1"/>
</dbReference>
<protein>
    <submittedName>
        <fullName evidence="6">DNA-binding transcriptional regulator, LysR family</fullName>
    </submittedName>
</protein>
<dbReference type="PROSITE" id="PS50931">
    <property type="entry name" value="HTH_LYSR"/>
    <property type="match status" value="1"/>
</dbReference>
<keyword evidence="7" id="KW-1185">Reference proteome</keyword>
<dbReference type="PANTHER" id="PTHR30537:SF5">
    <property type="entry name" value="HTH-TYPE TRANSCRIPTIONAL ACTIVATOR TTDR-RELATED"/>
    <property type="match status" value="1"/>
</dbReference>
<comment type="similarity">
    <text evidence="1">Belongs to the LysR transcriptional regulatory family.</text>
</comment>
<dbReference type="GO" id="GO:0003677">
    <property type="term" value="F:DNA binding"/>
    <property type="evidence" value="ECO:0007669"/>
    <property type="project" value="UniProtKB-KW"/>
</dbReference>